<feature type="non-terminal residue" evidence="1">
    <location>
        <position position="28"/>
    </location>
</feature>
<protein>
    <submittedName>
        <fullName evidence="1">Uncharacterized protein</fullName>
    </submittedName>
</protein>
<reference evidence="1" key="1">
    <citation type="submission" date="2018-05" db="EMBL/GenBank/DDBJ databases">
        <authorList>
            <person name="Lanie J.A."/>
            <person name="Ng W.-L."/>
            <person name="Kazmierczak K.M."/>
            <person name="Andrzejewski T.M."/>
            <person name="Davidsen T.M."/>
            <person name="Wayne K.J."/>
            <person name="Tettelin H."/>
            <person name="Glass J.I."/>
            <person name="Rusch D."/>
            <person name="Podicherti R."/>
            <person name="Tsui H.-C.T."/>
            <person name="Winkler M.E."/>
        </authorList>
    </citation>
    <scope>NUCLEOTIDE SEQUENCE</scope>
</reference>
<organism evidence="1">
    <name type="scientific">marine metagenome</name>
    <dbReference type="NCBI Taxonomy" id="408172"/>
    <lineage>
        <taxon>unclassified sequences</taxon>
        <taxon>metagenomes</taxon>
        <taxon>ecological metagenomes</taxon>
    </lineage>
</organism>
<accession>A0A382LNT8</accession>
<gene>
    <name evidence="1" type="ORF">METZ01_LOCUS291070</name>
</gene>
<sequence>MRLVGTFRRLAGLGVCLAMLSGLSIDHA</sequence>
<proteinExistence type="predicted"/>
<name>A0A382LNT8_9ZZZZ</name>
<dbReference type="EMBL" id="UINC01088200">
    <property type="protein sequence ID" value="SVC38216.1"/>
    <property type="molecule type" value="Genomic_DNA"/>
</dbReference>
<dbReference type="AlphaFoldDB" id="A0A382LNT8"/>
<evidence type="ECO:0000313" key="1">
    <source>
        <dbReference type="EMBL" id="SVC38216.1"/>
    </source>
</evidence>